<dbReference type="InterPro" id="IPR001226">
    <property type="entry name" value="Flavodoxin_CS"/>
</dbReference>
<keyword evidence="2" id="KW-0614">Plasmid</keyword>
<accession>A0A3G8HAK0</accession>
<evidence type="ECO:0000313" key="2">
    <source>
        <dbReference type="EMBL" id="AZG17295.1"/>
    </source>
</evidence>
<protein>
    <submittedName>
        <fullName evidence="2">Flavodoxin family protein</fullName>
    </submittedName>
</protein>
<gene>
    <name evidence="2" type="ORF">EHF44_28035</name>
</gene>
<dbReference type="SUPFAM" id="SSF52218">
    <property type="entry name" value="Flavoproteins"/>
    <property type="match status" value="1"/>
</dbReference>
<dbReference type="Proteomes" id="UP000270411">
    <property type="component" value="Plasmid unnamed2"/>
</dbReference>
<dbReference type="GO" id="GO:0009055">
    <property type="term" value="F:electron transfer activity"/>
    <property type="evidence" value="ECO:0007669"/>
    <property type="project" value="InterPro"/>
</dbReference>
<dbReference type="EMBL" id="CP033971">
    <property type="protein sequence ID" value="AZG17295.1"/>
    <property type="molecule type" value="Genomic_DNA"/>
</dbReference>
<dbReference type="InterPro" id="IPR029039">
    <property type="entry name" value="Flavoprotein-like_sf"/>
</dbReference>
<organism evidence="2 3">
    <name type="scientific">Cupriavidus pauculus</name>
    <dbReference type="NCBI Taxonomy" id="82633"/>
    <lineage>
        <taxon>Bacteria</taxon>
        <taxon>Pseudomonadati</taxon>
        <taxon>Pseudomonadota</taxon>
        <taxon>Betaproteobacteria</taxon>
        <taxon>Burkholderiales</taxon>
        <taxon>Burkholderiaceae</taxon>
        <taxon>Cupriavidus</taxon>
    </lineage>
</organism>
<proteinExistence type="predicted"/>
<dbReference type="OrthoDB" id="9806505at2"/>
<dbReference type="GO" id="GO:0010181">
    <property type="term" value="F:FMN binding"/>
    <property type="evidence" value="ECO:0007669"/>
    <property type="project" value="InterPro"/>
</dbReference>
<dbReference type="Gene3D" id="3.40.50.360">
    <property type="match status" value="1"/>
</dbReference>
<geneLocation type="plasmid" evidence="2">
    <name>unnamed2</name>
</geneLocation>
<sequence length="176" mass="19383">MPNTAILYYSRTGTTRQAAQLLAQRLGCPVFEVFDRVRRAGLWGDLRCIVDNLLRRRVAYCYAGPVLNDYSRLVVMAPVWMGHLAAPMRSYLKDHPYCGQQLAAIVVMAARGGFRAAEEIAFAAGRPPNPTIVVLERDISSGAALPDIEEFANALEGSEVDSARTWRAAWLSPSEA</sequence>
<comment type="cofactor">
    <cofactor evidence="1">
        <name>FMN</name>
        <dbReference type="ChEBI" id="CHEBI:58210"/>
    </cofactor>
</comment>
<reference evidence="3" key="1">
    <citation type="submission" date="2018-11" db="EMBL/GenBank/DDBJ databases">
        <title>FDA dAtabase for Regulatory Grade micrObial Sequences (FDA-ARGOS): Supporting development and validation of Infectious Disease Dx tests.</title>
        <authorList>
            <person name="Goldberg B."/>
            <person name="Campos J."/>
            <person name="Tallon L."/>
            <person name="Sadzewicz L."/>
            <person name="Zhao X."/>
            <person name="Vavikolanu K."/>
            <person name="Mehta A."/>
            <person name="Aluvathingal J."/>
            <person name="Nadendla S."/>
            <person name="Geyer C."/>
            <person name="Nandy P."/>
            <person name="Yan Y."/>
            <person name="Sichtig H."/>
        </authorList>
    </citation>
    <scope>NUCLEOTIDE SEQUENCE [LARGE SCALE GENOMIC DNA]</scope>
    <source>
        <strain evidence="3">FDAARGOS_614</strain>
        <plasmid evidence="3">unnamed2</plasmid>
    </source>
</reference>
<dbReference type="KEGG" id="cpau:EHF44_28035"/>
<evidence type="ECO:0000313" key="3">
    <source>
        <dbReference type="Proteomes" id="UP000270411"/>
    </source>
</evidence>
<dbReference type="AlphaFoldDB" id="A0A3G8HAK0"/>
<name>A0A3G8HAK0_9BURK</name>
<dbReference type="PROSITE" id="PS00201">
    <property type="entry name" value="FLAVODOXIN"/>
    <property type="match status" value="1"/>
</dbReference>
<evidence type="ECO:0000256" key="1">
    <source>
        <dbReference type="ARBA" id="ARBA00001917"/>
    </source>
</evidence>